<dbReference type="Proteomes" id="UP000278807">
    <property type="component" value="Unassembled WGS sequence"/>
</dbReference>
<evidence type="ECO:0000313" key="2">
    <source>
        <dbReference type="Proteomes" id="UP000278807"/>
    </source>
</evidence>
<dbReference type="WBParaSite" id="HNAJ_0000200601-mRNA-1">
    <property type="protein sequence ID" value="HNAJ_0000200601-mRNA-1"/>
    <property type="gene ID" value="HNAJ_0000200601"/>
</dbReference>
<dbReference type="OrthoDB" id="6252479at2759"/>
<proteinExistence type="predicted"/>
<reference evidence="1 2" key="2">
    <citation type="submission" date="2018-11" db="EMBL/GenBank/DDBJ databases">
        <authorList>
            <consortium name="Pathogen Informatics"/>
        </authorList>
    </citation>
    <scope>NUCLEOTIDE SEQUENCE [LARGE SCALE GENOMIC DNA]</scope>
</reference>
<gene>
    <name evidence="1" type="ORF">HNAJ_LOCUS2005</name>
</gene>
<name>A0A0R3T4L8_RODNA</name>
<evidence type="ECO:0000313" key="3">
    <source>
        <dbReference type="WBParaSite" id="HNAJ_0000200601-mRNA-1"/>
    </source>
</evidence>
<dbReference type="AlphaFoldDB" id="A0A0R3T4L8"/>
<evidence type="ECO:0000313" key="1">
    <source>
        <dbReference type="EMBL" id="VDN97864.1"/>
    </source>
</evidence>
<organism evidence="3">
    <name type="scientific">Rodentolepis nana</name>
    <name type="common">Dwarf tapeworm</name>
    <name type="synonym">Hymenolepis nana</name>
    <dbReference type="NCBI Taxonomy" id="102285"/>
    <lineage>
        <taxon>Eukaryota</taxon>
        <taxon>Metazoa</taxon>
        <taxon>Spiralia</taxon>
        <taxon>Lophotrochozoa</taxon>
        <taxon>Platyhelminthes</taxon>
        <taxon>Cestoda</taxon>
        <taxon>Eucestoda</taxon>
        <taxon>Cyclophyllidea</taxon>
        <taxon>Hymenolepididae</taxon>
        <taxon>Rodentolepis</taxon>
    </lineage>
</organism>
<protein>
    <submittedName>
        <fullName evidence="3">Cadherin domain-containing protein</fullName>
    </submittedName>
</protein>
<reference evidence="3" key="1">
    <citation type="submission" date="2017-02" db="UniProtKB">
        <authorList>
            <consortium name="WormBaseParasite"/>
        </authorList>
    </citation>
    <scope>IDENTIFICATION</scope>
</reference>
<keyword evidence="2" id="KW-1185">Reference proteome</keyword>
<sequence>MLIGVLMDRSIVFFNQNAFWSPSELIRAEEISSSPKVSRSNVMVRPLLNKSLTSLDSRALQITLLSHAQVHVKVKPTRSNGPHISSFLHTDIEKPGSPGTVYATVSVTSLENPLNIHHSIFEPEAVALFELVRLGQQSKWQLQLKFQYPALSLSSKVGLTLEAVDAEIATVGHIPSSSRHFLEVTLLPQFAFQIRLPQELHLSVSEVALVNSTVITETGAVVVTKSIDLETPGTDRLEIAFTVVDRNNILLSSMADLKLVINILVYNEHSPEILNAENLPVGSEVLQLEARDPDFSATRLNSCNL</sequence>
<accession>A0A0R3T4L8</accession>
<dbReference type="STRING" id="102285.A0A0R3T4L8"/>
<dbReference type="EMBL" id="UZAE01000889">
    <property type="protein sequence ID" value="VDN97864.1"/>
    <property type="molecule type" value="Genomic_DNA"/>
</dbReference>